<dbReference type="SUPFAM" id="SSF47336">
    <property type="entry name" value="ACP-like"/>
    <property type="match status" value="1"/>
</dbReference>
<keyword evidence="3" id="KW-1133">Transmembrane helix</keyword>
<dbReference type="InterPro" id="IPR051414">
    <property type="entry name" value="Adenylate-forming_Reductase"/>
</dbReference>
<reference evidence="5" key="2">
    <citation type="submission" date="2023-02" db="EMBL/GenBank/DDBJ databases">
        <authorList>
            <consortium name="DOE Joint Genome Institute"/>
            <person name="Mondo S.J."/>
            <person name="Chang Y."/>
            <person name="Wang Y."/>
            <person name="Ahrendt S."/>
            <person name="Andreopoulos W."/>
            <person name="Barry K."/>
            <person name="Beard J."/>
            <person name="Benny G.L."/>
            <person name="Blankenship S."/>
            <person name="Bonito G."/>
            <person name="Cuomo C."/>
            <person name="Desiro A."/>
            <person name="Gervers K.A."/>
            <person name="Hundley H."/>
            <person name="Kuo A."/>
            <person name="LaButti K."/>
            <person name="Lang B.F."/>
            <person name="Lipzen A."/>
            <person name="O'Donnell K."/>
            <person name="Pangilinan J."/>
            <person name="Reynolds N."/>
            <person name="Sandor L."/>
            <person name="Smith M.W."/>
            <person name="Tsang A."/>
            <person name="Grigoriev I.V."/>
            <person name="Stajich J.E."/>
            <person name="Spatafora J.W."/>
        </authorList>
    </citation>
    <scope>NUCLEOTIDE SEQUENCE</scope>
    <source>
        <strain evidence="5">RSA 2281</strain>
    </source>
</reference>
<gene>
    <name evidence="5" type="ORF">BDA99DRAFT_587258</name>
</gene>
<dbReference type="PANTHER" id="PTHR43439">
    <property type="entry name" value="PHENYLACETATE-COENZYME A LIGASE"/>
    <property type="match status" value="1"/>
</dbReference>
<dbReference type="Pfam" id="PF00501">
    <property type="entry name" value="AMP-binding"/>
    <property type="match status" value="1"/>
</dbReference>
<keyword evidence="3" id="KW-0472">Membrane</keyword>
<dbReference type="SMART" id="SM00823">
    <property type="entry name" value="PKS_PP"/>
    <property type="match status" value="1"/>
</dbReference>
<dbReference type="SUPFAM" id="SSF51735">
    <property type="entry name" value="NAD(P)-binding Rossmann-fold domains"/>
    <property type="match status" value="1"/>
</dbReference>
<evidence type="ECO:0000313" key="6">
    <source>
        <dbReference type="Proteomes" id="UP001209540"/>
    </source>
</evidence>
<dbReference type="InterPro" id="IPR009081">
    <property type="entry name" value="PP-bd_ACP"/>
</dbReference>
<name>A0AAD5JT41_9FUNG</name>
<proteinExistence type="predicted"/>
<evidence type="ECO:0000256" key="2">
    <source>
        <dbReference type="ARBA" id="ARBA00022553"/>
    </source>
</evidence>
<feature type="domain" description="Carrier" evidence="4">
    <location>
        <begin position="601"/>
        <end position="676"/>
    </location>
</feature>
<dbReference type="Pfam" id="PF23562">
    <property type="entry name" value="AMP-binding_C_3"/>
    <property type="match status" value="1"/>
</dbReference>
<protein>
    <recommendedName>
        <fullName evidence="4">Carrier domain-containing protein</fullName>
    </recommendedName>
</protein>
<dbReference type="AlphaFoldDB" id="A0AAD5JT41"/>
<dbReference type="Pfam" id="PF00550">
    <property type="entry name" value="PP-binding"/>
    <property type="match status" value="1"/>
</dbReference>
<dbReference type="InterPro" id="IPR036291">
    <property type="entry name" value="NAD(P)-bd_dom_sf"/>
</dbReference>
<dbReference type="InterPro" id="IPR042099">
    <property type="entry name" value="ANL_N_sf"/>
</dbReference>
<dbReference type="Gene3D" id="3.40.50.720">
    <property type="entry name" value="NAD(P)-binding Rossmann-like Domain"/>
    <property type="match status" value="1"/>
</dbReference>
<sequence>MEQQQQQNNLLSFTIGEYAPYYFQLFDRQASRYKENIFTRYYYQQQGEGISLECRVITYREMQQLIHFIAAQWKDTFLSSLYTSIKGSTCVAFLSDNPLQSIITMLTLSKLEIPYFPISTGNSKAAIIHLLDKTNVSYIIAGKKYGTMTTECVQQLRKSSSCEIGIKVWDDFDIGQLLAEATASSNLPMTTITPYKVVAVGKNVISDDNATEEANRNLTILHSSGTTSLPKPIHISVRCRIVGDFEMCVHHINTTWPEHPMTSNDIMIFALPLYHILGINLFFSTILVGASTVIFHHLPPSPQEVLFVAKTYGATRLATSPFILEQLVSFSQQQQNHPSSSNVLQKLIRVCIYGGAPLRPYVYDFFKSKGILMLNVYGTTVVSISDRNTIQPYKKLFPYFILEPYGDSTYHVVVRHDCPSLATGVGNRPNGDYATSDLIKEYPKGSGEWSIVGRMDDILVMKTGEKTNPTPMEKVICNEDFIRNCTIIGKDKECTGVLVELNVDNVSMMGRPSKQLISKVYEVIRKANKDAPAHSTIIVPNMVYILPLHKRLATTSKGTVRRQQVLFDFEQEIQYMYDAFLLGLTTSSSTKSPKEEKKENIGNENLVRQLIAQVLDRSSSWELDPKISLFDYGLDSLCALQLQHQFAIHFNMSIPTNFLFEHSTYHAIIQELFYFKHETKTHQQQKEKWYHQTQTILEGYLQRAESDFLPIPKKASQDDGSEPQQQHTILLTGATGSLGAFLLREMIQSSNVKKIYCWIHDTTTMMHRLEASFQQRGMDLTGLLQASFSMDKVEVISLHLDSPDLGLDQVMYAKLKKEITMIQCCGWLVDFHQPIHHYDRTCIQGLYYLLQFSYHDTHPMDVHFISSISATMVLIPEKPSPQDPRVAMPIGYSQSKYIVEHLFAYLSKHKNMPCFIERMGQVCGDLEHGIWNTSEQYPLLFAGGASLKMMPDMKNVTIDWLPVDYAARVIFETMMKTTISQEGSNNHDQGDEDSMIYHIVNPNRLSWKNVLDALKVCGMEFNVVEPQIWLDTLRQHQENQAYRLLPYFDIYLLPNNNDQKILTVWDTKKTVVRVPSLANAPVLDVDLLKKCLSSWKKVGFL</sequence>
<evidence type="ECO:0000259" key="4">
    <source>
        <dbReference type="PROSITE" id="PS50075"/>
    </source>
</evidence>
<dbReference type="InterPro" id="IPR013120">
    <property type="entry name" value="FAR_NAD-bd"/>
</dbReference>
<dbReference type="InterPro" id="IPR020845">
    <property type="entry name" value="AMP-binding_CS"/>
</dbReference>
<dbReference type="PANTHER" id="PTHR43439:SF2">
    <property type="entry name" value="ENZYME, PUTATIVE (JCVI)-RELATED"/>
    <property type="match status" value="1"/>
</dbReference>
<reference evidence="5" key="1">
    <citation type="journal article" date="2022" name="IScience">
        <title>Evolution of zygomycete secretomes and the origins of terrestrial fungal ecologies.</title>
        <authorList>
            <person name="Chang Y."/>
            <person name="Wang Y."/>
            <person name="Mondo S."/>
            <person name="Ahrendt S."/>
            <person name="Andreopoulos W."/>
            <person name="Barry K."/>
            <person name="Beard J."/>
            <person name="Benny G.L."/>
            <person name="Blankenship S."/>
            <person name="Bonito G."/>
            <person name="Cuomo C."/>
            <person name="Desiro A."/>
            <person name="Gervers K.A."/>
            <person name="Hundley H."/>
            <person name="Kuo A."/>
            <person name="LaButti K."/>
            <person name="Lang B.F."/>
            <person name="Lipzen A."/>
            <person name="O'Donnell K."/>
            <person name="Pangilinan J."/>
            <person name="Reynolds N."/>
            <person name="Sandor L."/>
            <person name="Smith M.E."/>
            <person name="Tsang A."/>
            <person name="Grigoriev I.V."/>
            <person name="Stajich J.E."/>
            <person name="Spatafora J.W."/>
        </authorList>
    </citation>
    <scope>NUCLEOTIDE SEQUENCE</scope>
    <source>
        <strain evidence="5">RSA 2281</strain>
    </source>
</reference>
<feature type="transmembrane region" description="Helical" evidence="3">
    <location>
        <begin position="273"/>
        <end position="295"/>
    </location>
</feature>
<evidence type="ECO:0000256" key="3">
    <source>
        <dbReference type="SAM" id="Phobius"/>
    </source>
</evidence>
<dbReference type="InterPro" id="IPR000873">
    <property type="entry name" value="AMP-dep_synth/lig_dom"/>
</dbReference>
<keyword evidence="6" id="KW-1185">Reference proteome</keyword>
<dbReference type="InterPro" id="IPR020806">
    <property type="entry name" value="PKS_PP-bd"/>
</dbReference>
<dbReference type="EMBL" id="JAIXMP010000026">
    <property type="protein sequence ID" value="KAI9253371.1"/>
    <property type="molecule type" value="Genomic_DNA"/>
</dbReference>
<accession>A0AAD5JT41</accession>
<comment type="caution">
    <text evidence="5">The sequence shown here is derived from an EMBL/GenBank/DDBJ whole genome shotgun (WGS) entry which is preliminary data.</text>
</comment>
<dbReference type="InterPro" id="IPR036736">
    <property type="entry name" value="ACP-like_sf"/>
</dbReference>
<dbReference type="PROSITE" id="PS50075">
    <property type="entry name" value="CARRIER"/>
    <property type="match status" value="1"/>
</dbReference>
<dbReference type="GO" id="GO:0031177">
    <property type="term" value="F:phosphopantetheine binding"/>
    <property type="evidence" value="ECO:0007669"/>
    <property type="project" value="InterPro"/>
</dbReference>
<evidence type="ECO:0000256" key="1">
    <source>
        <dbReference type="ARBA" id="ARBA00022450"/>
    </source>
</evidence>
<keyword evidence="2" id="KW-0597">Phosphoprotein</keyword>
<dbReference type="Pfam" id="PF07993">
    <property type="entry name" value="NAD_binding_4"/>
    <property type="match status" value="1"/>
</dbReference>
<dbReference type="PROSITE" id="PS00455">
    <property type="entry name" value="AMP_BINDING"/>
    <property type="match status" value="1"/>
</dbReference>
<dbReference type="Gene3D" id="1.10.1200.10">
    <property type="entry name" value="ACP-like"/>
    <property type="match status" value="1"/>
</dbReference>
<keyword evidence="1" id="KW-0596">Phosphopantetheine</keyword>
<organism evidence="5 6">
    <name type="scientific">Phascolomyces articulosus</name>
    <dbReference type="NCBI Taxonomy" id="60185"/>
    <lineage>
        <taxon>Eukaryota</taxon>
        <taxon>Fungi</taxon>
        <taxon>Fungi incertae sedis</taxon>
        <taxon>Mucoromycota</taxon>
        <taxon>Mucoromycotina</taxon>
        <taxon>Mucoromycetes</taxon>
        <taxon>Mucorales</taxon>
        <taxon>Lichtheimiaceae</taxon>
        <taxon>Phascolomyces</taxon>
    </lineage>
</organism>
<dbReference type="Gene3D" id="3.40.50.12780">
    <property type="entry name" value="N-terminal domain of ligase-like"/>
    <property type="match status" value="1"/>
</dbReference>
<dbReference type="Proteomes" id="UP001209540">
    <property type="component" value="Unassembled WGS sequence"/>
</dbReference>
<evidence type="ECO:0000313" key="5">
    <source>
        <dbReference type="EMBL" id="KAI9253371.1"/>
    </source>
</evidence>
<keyword evidence="3" id="KW-0812">Transmembrane</keyword>
<dbReference type="SUPFAM" id="SSF56801">
    <property type="entry name" value="Acetyl-CoA synthetase-like"/>
    <property type="match status" value="1"/>
</dbReference>